<accession>A0AAV7HXL5</accession>
<protein>
    <submittedName>
        <fullName evidence="1">Uncharacterized protein</fullName>
    </submittedName>
</protein>
<sequence>MILTARASKKPGECSGELIEISIAGRNNAELSVQWHSFGESFTSGDAEDYLRLEKKRPKMTSRIMEEFLEHAVTWYADYIVLLELAMVSSHHEFFATGRSSMTSGRRSGMSSVSLPSVSVLVRSTPRKTKHSY</sequence>
<evidence type="ECO:0000313" key="1">
    <source>
        <dbReference type="EMBL" id="KAH0535884.1"/>
    </source>
</evidence>
<evidence type="ECO:0000313" key="2">
    <source>
        <dbReference type="Proteomes" id="UP000826195"/>
    </source>
</evidence>
<dbReference type="Proteomes" id="UP000826195">
    <property type="component" value="Unassembled WGS sequence"/>
</dbReference>
<name>A0AAV7HXL5_COTGL</name>
<comment type="caution">
    <text evidence="1">The sequence shown here is derived from an EMBL/GenBank/DDBJ whole genome shotgun (WGS) entry which is preliminary data.</text>
</comment>
<proteinExistence type="predicted"/>
<gene>
    <name evidence="1" type="ORF">KQX54_019851</name>
</gene>
<keyword evidence="2" id="KW-1185">Reference proteome</keyword>
<dbReference type="EMBL" id="JAHXZJ010002982">
    <property type="protein sequence ID" value="KAH0535884.1"/>
    <property type="molecule type" value="Genomic_DNA"/>
</dbReference>
<organism evidence="1 2">
    <name type="scientific">Cotesia glomerata</name>
    <name type="common">Lepidopteran parasitic wasp</name>
    <name type="synonym">Apanteles glomeratus</name>
    <dbReference type="NCBI Taxonomy" id="32391"/>
    <lineage>
        <taxon>Eukaryota</taxon>
        <taxon>Metazoa</taxon>
        <taxon>Ecdysozoa</taxon>
        <taxon>Arthropoda</taxon>
        <taxon>Hexapoda</taxon>
        <taxon>Insecta</taxon>
        <taxon>Pterygota</taxon>
        <taxon>Neoptera</taxon>
        <taxon>Endopterygota</taxon>
        <taxon>Hymenoptera</taxon>
        <taxon>Apocrita</taxon>
        <taxon>Ichneumonoidea</taxon>
        <taxon>Braconidae</taxon>
        <taxon>Microgastrinae</taxon>
        <taxon>Cotesia</taxon>
    </lineage>
</organism>
<dbReference type="AlphaFoldDB" id="A0AAV7HXL5"/>
<reference evidence="1 2" key="1">
    <citation type="journal article" date="2021" name="J. Hered.">
        <title>A chromosome-level genome assembly of the parasitoid wasp, Cotesia glomerata (Hymenoptera: Braconidae).</title>
        <authorList>
            <person name="Pinto B.J."/>
            <person name="Weis J.J."/>
            <person name="Gamble T."/>
            <person name="Ode P.J."/>
            <person name="Paul R."/>
            <person name="Zaspel J.M."/>
        </authorList>
    </citation>
    <scope>NUCLEOTIDE SEQUENCE [LARGE SCALE GENOMIC DNA]</scope>
    <source>
        <strain evidence="1">CgM1</strain>
    </source>
</reference>